<feature type="compositionally biased region" description="Polar residues" evidence="14">
    <location>
        <begin position="1143"/>
        <end position="1152"/>
    </location>
</feature>
<dbReference type="Gene3D" id="1.10.510.10">
    <property type="entry name" value="Transferase(Phosphotransferase) domain 1"/>
    <property type="match status" value="1"/>
</dbReference>
<gene>
    <name evidence="18" type="primary">CAMKK</name>
    <name evidence="18" type="ORF">Esi_0022_0166</name>
</gene>
<evidence type="ECO:0000313" key="18">
    <source>
        <dbReference type="EMBL" id="CBN80046.1"/>
    </source>
</evidence>
<dbReference type="Pfam" id="PF00027">
    <property type="entry name" value="cNMP_binding"/>
    <property type="match status" value="1"/>
</dbReference>
<dbReference type="eggNOG" id="KOG0698">
    <property type="taxonomic scope" value="Eukaryota"/>
</dbReference>
<feature type="region of interest" description="Disordered" evidence="14">
    <location>
        <begin position="1373"/>
        <end position="1393"/>
    </location>
</feature>
<feature type="region of interest" description="Disordered" evidence="14">
    <location>
        <begin position="1949"/>
        <end position="2010"/>
    </location>
</feature>
<dbReference type="PROSITE" id="PS00107">
    <property type="entry name" value="PROTEIN_KINASE_ATP"/>
    <property type="match status" value="1"/>
</dbReference>
<dbReference type="InterPro" id="IPR018490">
    <property type="entry name" value="cNMP-bd_dom_sf"/>
</dbReference>
<name>D8LIK7_ECTSI</name>
<keyword evidence="19" id="KW-1185">Reference proteome</keyword>
<feature type="domain" description="Cyclic nucleotide-binding" evidence="16">
    <location>
        <begin position="320"/>
        <end position="428"/>
    </location>
</feature>
<dbReference type="InterPro" id="IPR000595">
    <property type="entry name" value="cNMP-bd_dom"/>
</dbReference>
<feature type="compositionally biased region" description="Basic and acidic residues" evidence="14">
    <location>
        <begin position="112"/>
        <end position="121"/>
    </location>
</feature>
<feature type="region of interest" description="Disordered" evidence="14">
    <location>
        <begin position="1776"/>
        <end position="1806"/>
    </location>
</feature>
<dbReference type="Gene3D" id="2.60.120.10">
    <property type="entry name" value="Jelly Rolls"/>
    <property type="match status" value="1"/>
</dbReference>
<keyword evidence="10" id="KW-0460">Magnesium</keyword>
<dbReference type="InterPro" id="IPR008271">
    <property type="entry name" value="Ser/Thr_kinase_AS"/>
</dbReference>
<feature type="compositionally biased region" description="Low complexity" evidence="14">
    <location>
        <begin position="124"/>
        <end position="145"/>
    </location>
</feature>
<feature type="region of interest" description="Disordered" evidence="14">
    <location>
        <begin position="1"/>
        <end position="231"/>
    </location>
</feature>
<dbReference type="InParanoid" id="D8LIK7"/>
<dbReference type="PROSITE" id="PS00108">
    <property type="entry name" value="PROTEIN_KINASE_ST"/>
    <property type="match status" value="1"/>
</dbReference>
<evidence type="ECO:0000256" key="7">
    <source>
        <dbReference type="ARBA" id="ARBA00022741"/>
    </source>
</evidence>
<feature type="region of interest" description="Disordered" evidence="14">
    <location>
        <begin position="454"/>
        <end position="546"/>
    </location>
</feature>
<dbReference type="Pfam" id="PF00069">
    <property type="entry name" value="Pkinase"/>
    <property type="match status" value="1"/>
</dbReference>
<feature type="compositionally biased region" description="Polar residues" evidence="14">
    <location>
        <begin position="95"/>
        <end position="104"/>
    </location>
</feature>
<dbReference type="OrthoDB" id="10264738at2759"/>
<evidence type="ECO:0000256" key="11">
    <source>
        <dbReference type="ARBA" id="ARBA00022992"/>
    </source>
</evidence>
<keyword evidence="2" id="KW-0963">Cytoplasm</keyword>
<feature type="compositionally biased region" description="Gly residues" evidence="14">
    <location>
        <begin position="172"/>
        <end position="181"/>
    </location>
</feature>
<protein>
    <recommendedName>
        <fullName evidence="12">cGMP-dependent protein kinase</fullName>
    </recommendedName>
</protein>
<dbReference type="GO" id="GO:0030553">
    <property type="term" value="F:cGMP binding"/>
    <property type="evidence" value="ECO:0007669"/>
    <property type="project" value="UniProtKB-KW"/>
</dbReference>
<dbReference type="InterPro" id="IPR001932">
    <property type="entry name" value="PPM-type_phosphatase-like_dom"/>
</dbReference>
<feature type="region of interest" description="Disordered" evidence="14">
    <location>
        <begin position="1839"/>
        <end position="1883"/>
    </location>
</feature>
<organism evidence="18 19">
    <name type="scientific">Ectocarpus siliculosus</name>
    <name type="common">Brown alga</name>
    <name type="synonym">Conferva siliculosa</name>
    <dbReference type="NCBI Taxonomy" id="2880"/>
    <lineage>
        <taxon>Eukaryota</taxon>
        <taxon>Sar</taxon>
        <taxon>Stramenopiles</taxon>
        <taxon>Ochrophyta</taxon>
        <taxon>PX clade</taxon>
        <taxon>Phaeophyceae</taxon>
        <taxon>Ectocarpales</taxon>
        <taxon>Ectocarpaceae</taxon>
        <taxon>Ectocarpus</taxon>
    </lineage>
</organism>
<dbReference type="CDD" id="cd14008">
    <property type="entry name" value="STKc_LKB1_CaMKK"/>
    <property type="match status" value="1"/>
</dbReference>
<feature type="region of interest" description="Disordered" evidence="14">
    <location>
        <begin position="1288"/>
        <end position="1330"/>
    </location>
</feature>
<reference evidence="18 19" key="1">
    <citation type="journal article" date="2010" name="Nature">
        <title>The Ectocarpus genome and the independent evolution of multicellularity in brown algae.</title>
        <authorList>
            <person name="Cock J.M."/>
            <person name="Sterck L."/>
            <person name="Rouze P."/>
            <person name="Scornet D."/>
            <person name="Allen A.E."/>
            <person name="Amoutzias G."/>
            <person name="Anthouard V."/>
            <person name="Artiguenave F."/>
            <person name="Aury J.M."/>
            <person name="Badger J.H."/>
            <person name="Beszteri B."/>
            <person name="Billiau K."/>
            <person name="Bonnet E."/>
            <person name="Bothwell J.H."/>
            <person name="Bowler C."/>
            <person name="Boyen C."/>
            <person name="Brownlee C."/>
            <person name="Carrano C.J."/>
            <person name="Charrier B."/>
            <person name="Cho G.Y."/>
            <person name="Coelho S.M."/>
            <person name="Collen J."/>
            <person name="Corre E."/>
            <person name="Da Silva C."/>
            <person name="Delage L."/>
            <person name="Delaroque N."/>
            <person name="Dittami S.M."/>
            <person name="Doulbeau S."/>
            <person name="Elias M."/>
            <person name="Farnham G."/>
            <person name="Gachon C.M."/>
            <person name="Gschloessl B."/>
            <person name="Heesch S."/>
            <person name="Jabbari K."/>
            <person name="Jubin C."/>
            <person name="Kawai H."/>
            <person name="Kimura K."/>
            <person name="Kloareg B."/>
            <person name="Kupper F.C."/>
            <person name="Lang D."/>
            <person name="Le Bail A."/>
            <person name="Leblanc C."/>
            <person name="Lerouge P."/>
            <person name="Lohr M."/>
            <person name="Lopez P.J."/>
            <person name="Martens C."/>
            <person name="Maumus F."/>
            <person name="Michel G."/>
            <person name="Miranda-Saavedra D."/>
            <person name="Morales J."/>
            <person name="Moreau H."/>
            <person name="Motomura T."/>
            <person name="Nagasato C."/>
            <person name="Napoli C.A."/>
            <person name="Nelson D.R."/>
            <person name="Nyvall-Collen P."/>
            <person name="Peters A.F."/>
            <person name="Pommier C."/>
            <person name="Potin P."/>
            <person name="Poulain J."/>
            <person name="Quesneville H."/>
            <person name="Read B."/>
            <person name="Rensing S.A."/>
            <person name="Ritter A."/>
            <person name="Rousvoal S."/>
            <person name="Samanta M."/>
            <person name="Samson G."/>
            <person name="Schroeder D.C."/>
            <person name="Segurens B."/>
            <person name="Strittmatter M."/>
            <person name="Tonon T."/>
            <person name="Tregear J.W."/>
            <person name="Valentin K."/>
            <person name="von Dassow P."/>
            <person name="Yamagishi T."/>
            <person name="Van de Peer Y."/>
            <person name="Wincker P."/>
        </authorList>
    </citation>
    <scope>NUCLEOTIDE SEQUENCE [LARGE SCALE GENOMIC DNA]</scope>
    <source>
        <strain evidence="19">Ec32 / CCAP1310/4</strain>
    </source>
</reference>
<feature type="compositionally biased region" description="Low complexity" evidence="14">
    <location>
        <begin position="1963"/>
        <end position="1972"/>
    </location>
</feature>
<keyword evidence="3 18" id="KW-0723">Serine/threonine-protein kinase</keyword>
<evidence type="ECO:0000259" key="16">
    <source>
        <dbReference type="PROSITE" id="PS50042"/>
    </source>
</evidence>
<evidence type="ECO:0000256" key="3">
    <source>
        <dbReference type="ARBA" id="ARBA00022527"/>
    </source>
</evidence>
<dbReference type="GO" id="GO:0046872">
    <property type="term" value="F:metal ion binding"/>
    <property type="evidence" value="ECO:0007669"/>
    <property type="project" value="UniProtKB-KW"/>
</dbReference>
<dbReference type="Pfam" id="PF00481">
    <property type="entry name" value="PP2C"/>
    <property type="match status" value="1"/>
</dbReference>
<evidence type="ECO:0000256" key="10">
    <source>
        <dbReference type="ARBA" id="ARBA00022842"/>
    </source>
</evidence>
<accession>D8LIK7</accession>
<feature type="region of interest" description="Disordered" evidence="14">
    <location>
        <begin position="1416"/>
        <end position="1511"/>
    </location>
</feature>
<proteinExistence type="predicted"/>
<dbReference type="InterPro" id="IPR036457">
    <property type="entry name" value="PPM-type-like_dom_sf"/>
</dbReference>
<feature type="compositionally biased region" description="Low complexity" evidence="14">
    <location>
        <begin position="2001"/>
        <end position="2010"/>
    </location>
</feature>
<evidence type="ECO:0000259" key="17">
    <source>
        <dbReference type="PROSITE" id="PS51746"/>
    </source>
</evidence>
<dbReference type="PROSITE" id="PS50042">
    <property type="entry name" value="CNMP_BINDING_3"/>
    <property type="match status" value="1"/>
</dbReference>
<dbReference type="InterPro" id="IPR018488">
    <property type="entry name" value="cNMP-bd_CS"/>
</dbReference>
<dbReference type="CDD" id="cd00038">
    <property type="entry name" value="CAP_ED"/>
    <property type="match status" value="1"/>
</dbReference>
<dbReference type="PROSITE" id="PS00888">
    <property type="entry name" value="CNMP_BINDING_1"/>
    <property type="match status" value="1"/>
</dbReference>
<dbReference type="InterPro" id="IPR014710">
    <property type="entry name" value="RmlC-like_jellyroll"/>
</dbReference>
<keyword evidence="6" id="KW-0479">Metal-binding</keyword>
<dbReference type="PROSITE" id="PS51746">
    <property type="entry name" value="PPM_2"/>
    <property type="match status" value="1"/>
</dbReference>
<dbReference type="PROSITE" id="PS50011">
    <property type="entry name" value="PROTEIN_KINASE_DOM"/>
    <property type="match status" value="1"/>
</dbReference>
<dbReference type="SUPFAM" id="SSF56112">
    <property type="entry name" value="Protein kinase-like (PK-like)"/>
    <property type="match status" value="1"/>
</dbReference>
<dbReference type="InterPro" id="IPR017441">
    <property type="entry name" value="Protein_kinase_ATP_BS"/>
</dbReference>
<feature type="compositionally biased region" description="Basic residues" evidence="14">
    <location>
        <begin position="464"/>
        <end position="475"/>
    </location>
</feature>
<feature type="compositionally biased region" description="Low complexity" evidence="14">
    <location>
        <begin position="1440"/>
        <end position="1463"/>
    </location>
</feature>
<evidence type="ECO:0000256" key="1">
    <source>
        <dbReference type="ARBA" id="ARBA00001946"/>
    </source>
</evidence>
<evidence type="ECO:0000256" key="14">
    <source>
        <dbReference type="SAM" id="MobiDB-lite"/>
    </source>
</evidence>
<feature type="compositionally biased region" description="Low complexity" evidence="14">
    <location>
        <begin position="973"/>
        <end position="986"/>
    </location>
</feature>
<sequence length="2319" mass="244269">MNSGYHGVGSGGGGSGGEHGSPGDSPRARAAVEHGQQSLDSPGGNSLITFGSSPSTTDDEVTDFLLESSDGVSFHPENDGGGGGSGGGGGGRAENTGNRSSSPGGSKIGALSKREIEDFFRDTSSSSSSSSSSSFSSPCSSSSSSVPRELDDDGRSCSVGEAIPGTATAGGLDSGDGGPVVGKGEVTPGKKRHHRHDGDKGGGGSRRRRHHHHHHHQRERLPPLPPHMRSLPKKDQRYMQANLALRKGLGAVVGLNFDTLTAELQLKMMKPMTITRYTKSVRVATTVAASTVVDVASIDIDDMSVWEPFRMFVLMKEIPLLANLPMLSLHALQQTLRHQTFSAGDYIVRQGEDGDVFYMIVKGTVDVLETSMDPETDMERTKLLVQMFEGHYFGELALIYGEPRNASVRATEEVRCVCITKEDFRSCMNEKRFQEVLEEVAYQRAFYREQRAQQLEEEQEKQQRGRGKQPRRLIRSRSSVSPSSRSPGGEDGGGRRGGRPADSGTGRPGGRGRWTAAEVRGASPTRSLTPPCGQSASSSSHSLRRSSFRETVKVVKRKLNNGTIIINKYRIICELGKGSYGSVHLCRDGETGMEYAMKVMDKRKRGGIRSRQGQGGHQHLAETLRREVAVMKKLRHPNIVTLWEVIDDPKAQQLYMIQEYVADGPLLPEGVVVSPMDTEEARDKFLGCIRGLHHLHQHGVVHGDIKPQNLLVAKDGTVKIADFGAAVMLQSQASAGNNNSSGETEDEEVSKMKGKLISTPAFTPPELFGASTTVSPACDVWAMGVTLYQMVYGTLPFWPPSGNHSELEIMVTHRELSFPSPSSSSPSSVAALEGAGGIGIRVRGGAAGAGVGYGGAGGSGGGLVAAAAAAVADEPDLKNGTRTLSSGVLTNLEAYDPMVGYLRLEKDPEHPKNLKAAISHPWVTVEGSIPPEGLEALKEPGGKDGELQVTDGELLDAWTIFPATPTPRGRDVSYSPRSPSPSWRGSRWAHRAPPRRTGEFFPSQERYVDGGWRCGSPGSQAPSVPSPAAATPAGTLNHLVTPTATGNITQFGWPRGVRRKSYSGGGGGGCSYGDGNGSKPNATAAGGTPMRASAGGGNFDEVESGNNGFNISRGGGGSSGGGGGGGRRSRWGAPGPFLGGWTRTASPAPQRQQQRHDSLPSNLHIDVDHINHGGGSRSNHGSRRPSGDRTEGGECPARAGGAEGGTVSSCDLQPAPGIATSDGGFFCGPGGVMFPLSKQLSTGSTTGGSPSPRPSSYFDHSTTTLSSGLGSAAAADAHFAAWDPHGDGDAGRIFHQNRTRSPRQQRQQLQQQLRNLHQKGHNRRRPGLRQKEVRSFVSRLGERHHRQLGRCMTYPLVHGEEVEIQEGSLEALSVRSPEVPSSKLARDSQAETNVKAPLCTTTAASSTFSLLRPARTSTLPFSPAPREPHAHHRGRRRSSKTTPSPLSTLGASSSWSRVDASSSDHTTVTQEDGGIIVDSPKITPPSPAALAASGTASREKGEEGGAGGGGGSAVCERCLDARDAPPLPPPSPSCGFRGSFLSEEGGDGDEEGATVAVGMMLPEKAWRVKKEEGEGVATGKIEEEEDEDGDEVVPSRADHDHFVQSFLMSRFVGQRGGIRRISDAGLRHAGLDAASWLRRRPRRSSTGGIGGSFAVRGSLCVQDSSESELNAYDDEEQEFCEDWQGAVSVDPDAIELTLPPRTASSITEGLSFVGFEPLELEDVPQEAVQARTWGDQANLTVGVRYGHSAEIGSRRVMEDRTVAVADIFKADATPSFRSRSEGYFPSSTILSRNSSSPGSGGQDDAARRRFFPAGAVAQATPGAVATVAVGDPAAASTGVVVPADTDTGGLAATKEEKETTEGRGGASGQEQKQRSPPMSPSPSTPLCAAFFGVYDGHDGDVVAEALQKGLHKLIAKQKCFTDSISAAIEHGCYEMDTACLDAQFRVLGRDRSRSPSPSPSPSPSRSRSPSRSTGGETLSAGRERGRGDDGGGGGGGGGGSHDAVGSGAPAAASARAPAAAAAAASSPRGGGGGGCGACGSMSENQGGEGGDEVEDCGGGVGKPLAPRRRPREASSASDVRSRLSGTSPGMTGGATAVVAVATKVGKQTVIYVGNVGDCRAVLCRRGVAIDLTSDHRPSRDDERARVKEAGGYISRDRLNGILGVTRAFGDIAFKEYPPPPPDGDMWRGQQLISKPETRSFLILAWDGVWDLVSSQQVVSYVHRRLLKHRDVQRASRELCKTLGKMSGSDNCSCVIVCLNQVSVTPTAYSPGPVCRRRHHHRQSASLSDAHNDLAASERGFSWSAAGSSSVSPAKRPSFV</sequence>
<dbReference type="SUPFAM" id="SSF51206">
    <property type="entry name" value="cAMP-binding domain-like"/>
    <property type="match status" value="1"/>
</dbReference>
<dbReference type="Gene3D" id="3.30.200.20">
    <property type="entry name" value="Phosphorylase Kinase, domain 1"/>
    <property type="match status" value="1"/>
</dbReference>
<evidence type="ECO:0000256" key="13">
    <source>
        <dbReference type="PROSITE-ProRule" id="PRU10141"/>
    </source>
</evidence>
<feature type="compositionally biased region" description="Gly residues" evidence="14">
    <location>
        <begin position="1113"/>
        <end position="1126"/>
    </location>
</feature>
<dbReference type="PRINTS" id="PR00103">
    <property type="entry name" value="CAMPKINASE"/>
</dbReference>
<feature type="region of interest" description="Disordered" evidence="14">
    <location>
        <begin position="1016"/>
        <end position="1066"/>
    </location>
</feature>
<feature type="binding site" evidence="13">
    <location>
        <position position="598"/>
    </location>
    <ligand>
        <name>ATP</name>
        <dbReference type="ChEBI" id="CHEBI:30616"/>
    </ligand>
</feature>
<dbReference type="STRING" id="2880.D8LIK7"/>
<evidence type="ECO:0000256" key="4">
    <source>
        <dbReference type="ARBA" id="ARBA00022535"/>
    </source>
</evidence>
<feature type="compositionally biased region" description="Basic residues" evidence="14">
    <location>
        <begin position="205"/>
        <end position="218"/>
    </location>
</feature>
<dbReference type="GO" id="GO:0005524">
    <property type="term" value="F:ATP binding"/>
    <property type="evidence" value="ECO:0007669"/>
    <property type="project" value="UniProtKB-UniRule"/>
</dbReference>
<feature type="compositionally biased region" description="Polar residues" evidence="14">
    <location>
        <begin position="1785"/>
        <end position="1797"/>
    </location>
</feature>
<feature type="compositionally biased region" description="Basic residues" evidence="14">
    <location>
        <begin position="1316"/>
        <end position="1328"/>
    </location>
</feature>
<keyword evidence="5" id="KW-0808">Transferase</keyword>
<dbReference type="SUPFAM" id="SSF81606">
    <property type="entry name" value="PP2C-like"/>
    <property type="match status" value="1"/>
</dbReference>
<keyword evidence="7 13" id="KW-0547">Nucleotide-binding</keyword>
<feature type="compositionally biased region" description="Low complexity" evidence="14">
    <location>
        <begin position="1016"/>
        <end position="1034"/>
    </location>
</feature>
<dbReference type="GO" id="GO:0004691">
    <property type="term" value="F:cAMP-dependent protein kinase activity"/>
    <property type="evidence" value="ECO:0007669"/>
    <property type="project" value="TreeGrafter"/>
</dbReference>
<keyword evidence="4" id="KW-0140">cGMP</keyword>
<dbReference type="CDD" id="cd00143">
    <property type="entry name" value="PP2Cc"/>
    <property type="match status" value="1"/>
</dbReference>
<evidence type="ECO:0000256" key="2">
    <source>
        <dbReference type="ARBA" id="ARBA00022490"/>
    </source>
</evidence>
<feature type="compositionally biased region" description="Gly residues" evidence="14">
    <location>
        <begin position="1990"/>
        <end position="2000"/>
    </location>
</feature>
<evidence type="ECO:0000256" key="9">
    <source>
        <dbReference type="ARBA" id="ARBA00022840"/>
    </source>
</evidence>
<feature type="domain" description="Protein kinase" evidence="15">
    <location>
        <begin position="569"/>
        <end position="923"/>
    </location>
</feature>
<feature type="compositionally biased region" description="Basic residues" evidence="14">
    <location>
        <begin position="1429"/>
        <end position="1439"/>
    </location>
</feature>
<comment type="cofactor">
    <cofactor evidence="1">
        <name>Mg(2+)</name>
        <dbReference type="ChEBI" id="CHEBI:18420"/>
    </cofactor>
</comment>
<feature type="compositionally biased region" description="Gly residues" evidence="14">
    <location>
        <begin position="1"/>
        <end position="20"/>
    </location>
</feature>
<feature type="compositionally biased region" description="Gly residues" evidence="14">
    <location>
        <begin position="79"/>
        <end position="92"/>
    </location>
</feature>
<dbReference type="PANTHER" id="PTHR24353">
    <property type="entry name" value="CYCLIC NUCLEOTIDE-DEPENDENT PROTEIN KINASE"/>
    <property type="match status" value="1"/>
</dbReference>
<dbReference type="InterPro" id="IPR011009">
    <property type="entry name" value="Kinase-like_dom_sf"/>
</dbReference>
<dbReference type="Gene3D" id="3.60.40.10">
    <property type="entry name" value="PPM-type phosphatase domain"/>
    <property type="match status" value="2"/>
</dbReference>
<evidence type="ECO:0000256" key="5">
    <source>
        <dbReference type="ARBA" id="ARBA00022679"/>
    </source>
</evidence>
<dbReference type="SMART" id="SM00220">
    <property type="entry name" value="S_TKc"/>
    <property type="match status" value="1"/>
</dbReference>
<keyword evidence="8 18" id="KW-0418">Kinase</keyword>
<dbReference type="eggNOG" id="KOG0585">
    <property type="taxonomic scope" value="Eukaryota"/>
</dbReference>
<dbReference type="SMART" id="SM00332">
    <property type="entry name" value="PP2Cc"/>
    <property type="match status" value="1"/>
</dbReference>
<dbReference type="GO" id="GO:0005952">
    <property type="term" value="C:cAMP-dependent protein kinase complex"/>
    <property type="evidence" value="ECO:0007669"/>
    <property type="project" value="TreeGrafter"/>
</dbReference>
<evidence type="ECO:0000256" key="6">
    <source>
        <dbReference type="ARBA" id="ARBA00022723"/>
    </source>
</evidence>
<feature type="region of interest" description="Disordered" evidence="14">
    <location>
        <begin position="2044"/>
        <end position="2092"/>
    </location>
</feature>
<feature type="region of interest" description="Disordered" evidence="14">
    <location>
        <begin position="1081"/>
        <end position="1208"/>
    </location>
</feature>
<feature type="compositionally biased region" description="Low complexity" evidence="14">
    <location>
        <begin position="1241"/>
        <end position="1264"/>
    </location>
</feature>
<dbReference type="EMBL" id="FN649760">
    <property type="protein sequence ID" value="CBN80046.1"/>
    <property type="molecule type" value="Genomic_DNA"/>
</dbReference>
<dbReference type="InterPro" id="IPR000719">
    <property type="entry name" value="Prot_kinase_dom"/>
</dbReference>
<feature type="compositionally biased region" description="Polar residues" evidence="14">
    <location>
        <begin position="35"/>
        <end position="56"/>
    </location>
</feature>
<keyword evidence="9 13" id="KW-0067">ATP-binding</keyword>
<evidence type="ECO:0000313" key="19">
    <source>
        <dbReference type="Proteomes" id="UP000002630"/>
    </source>
</evidence>
<feature type="compositionally biased region" description="Polar residues" evidence="14">
    <location>
        <begin position="524"/>
        <end position="534"/>
    </location>
</feature>
<dbReference type="SMART" id="SM00100">
    <property type="entry name" value="cNMP"/>
    <property type="match status" value="1"/>
</dbReference>
<feature type="compositionally biased region" description="Polar residues" evidence="14">
    <location>
        <begin position="1038"/>
        <end position="1050"/>
    </location>
</feature>
<dbReference type="Proteomes" id="UP000002630">
    <property type="component" value="Unassembled WGS sequence"/>
</dbReference>
<keyword evidence="11" id="KW-0142">cGMP-binding</keyword>
<feature type="region of interest" description="Disordered" evidence="14">
    <location>
        <begin position="1238"/>
        <end position="1264"/>
    </location>
</feature>
<feature type="region of interest" description="Disordered" evidence="14">
    <location>
        <begin position="965"/>
        <end position="1002"/>
    </location>
</feature>
<evidence type="ECO:0000256" key="12">
    <source>
        <dbReference type="ARBA" id="ARBA00024113"/>
    </source>
</evidence>
<feature type="domain" description="PPM-type phosphatase" evidence="17">
    <location>
        <begin position="1872"/>
        <end position="2258"/>
    </location>
</feature>
<feature type="compositionally biased region" description="Low complexity" evidence="14">
    <location>
        <begin position="476"/>
        <end position="487"/>
    </location>
</feature>
<evidence type="ECO:0000259" key="15">
    <source>
        <dbReference type="PROSITE" id="PS50011"/>
    </source>
</evidence>
<evidence type="ECO:0000256" key="8">
    <source>
        <dbReference type="ARBA" id="ARBA00022777"/>
    </source>
</evidence>
<dbReference type="PANTHER" id="PTHR24353:SF37">
    <property type="entry name" value="CAMP-DEPENDENT PROTEIN KINASE CATALYTIC SUBUNIT PRKX"/>
    <property type="match status" value="1"/>
</dbReference>
<feature type="compositionally biased region" description="Low complexity" evidence="14">
    <location>
        <begin position="1304"/>
        <end position="1315"/>
    </location>
</feature>